<organism evidence="1 2">
    <name type="scientific">Mycobacterium indicus pranii (strain DSM 45239 / MTCC 9506)</name>
    <dbReference type="NCBI Taxonomy" id="1232724"/>
    <lineage>
        <taxon>Bacteria</taxon>
        <taxon>Bacillati</taxon>
        <taxon>Actinomycetota</taxon>
        <taxon>Actinomycetes</taxon>
        <taxon>Mycobacteriales</taxon>
        <taxon>Mycobacteriaceae</taxon>
        <taxon>Mycobacterium</taxon>
        <taxon>Mycobacterium avium complex (MAC)</taxon>
    </lineage>
</organism>
<dbReference type="AlphaFoldDB" id="J9WGK3"/>
<evidence type="ECO:0000313" key="2">
    <source>
        <dbReference type="Proteomes" id="UP000007329"/>
    </source>
</evidence>
<accession>J9WGK3</accession>
<dbReference type="Proteomes" id="UP000007329">
    <property type="component" value="Chromosome"/>
</dbReference>
<reference evidence="1 2" key="2">
    <citation type="journal article" date="2012" name="Nucleic Acids Res.">
        <title>Massive gene acquisitions in Mycobacterium indicus pranii provide a perspective on mycobacterial evolution.</title>
        <authorList>
            <person name="Saini V."/>
            <person name="Raghuvanshi S."/>
            <person name="Khurana J.P."/>
            <person name="Ahmed N."/>
            <person name="Hasnain S.E."/>
            <person name="Tyagi A.K."/>
            <person name="Tyagi A.K."/>
        </authorList>
    </citation>
    <scope>NUCLEOTIDE SEQUENCE [LARGE SCALE GENOMIC DNA]</scope>
    <source>
        <strain evidence="2">DSM 45239 / MTCC 9506</strain>
    </source>
</reference>
<dbReference type="HOGENOM" id="CLU_3120049_0_0_11"/>
<sequence length="50" mass="5552">MAPPMAHSCNAFPHPRATADGYPDFRQRQFCASPNSPDVTLRYQTVAICN</sequence>
<proteinExistence type="predicted"/>
<protein>
    <submittedName>
        <fullName evidence="1">Uncharacterized protein</fullName>
    </submittedName>
</protein>
<reference evidence="1 2" key="1">
    <citation type="journal article" date="2007" name="PLoS ONE">
        <title>Molecular analysis of a leprosy immunotherapeutic bacillus provides insights into Mycobacterium evolution.</title>
        <authorList>
            <person name="Ahmed N."/>
            <person name="Saini V."/>
            <person name="Raghuvanshi S."/>
            <person name="Khurana J.P."/>
            <person name="Tyagi A.K."/>
            <person name="Tyagi A.K."/>
            <person name="Hasnain S.E."/>
        </authorList>
    </citation>
    <scope>NUCLEOTIDE SEQUENCE [LARGE SCALE GENOMIC DNA]</scope>
    <source>
        <strain evidence="1">MTCC 9506</strain>
    </source>
</reference>
<gene>
    <name evidence="1" type="ORF">MIP_02331</name>
</gene>
<evidence type="ECO:0000313" key="1">
    <source>
        <dbReference type="EMBL" id="AFS13597.1"/>
    </source>
</evidence>
<dbReference type="KEGG" id="mid:MIP_02331"/>
<dbReference type="EMBL" id="CP002275">
    <property type="protein sequence ID" value="AFS13597.1"/>
    <property type="molecule type" value="Genomic_DNA"/>
</dbReference>
<name>J9WGK3_MYCIP</name>